<comment type="subcellular location">
    <subcellularLocation>
        <location evidence="1">Nucleus</location>
    </subcellularLocation>
</comment>
<evidence type="ECO:0000256" key="8">
    <source>
        <dbReference type="ARBA" id="ARBA00022806"/>
    </source>
</evidence>
<evidence type="ECO:0000256" key="6">
    <source>
        <dbReference type="ARBA" id="ARBA00022763"/>
    </source>
</evidence>
<dbReference type="PANTHER" id="PTHR45629">
    <property type="entry name" value="SNF2/RAD54 FAMILY MEMBER"/>
    <property type="match status" value="1"/>
</dbReference>
<evidence type="ECO:0000256" key="4">
    <source>
        <dbReference type="ARBA" id="ARBA00022553"/>
    </source>
</evidence>
<evidence type="ECO:0000256" key="3">
    <source>
        <dbReference type="ARBA" id="ARBA00012551"/>
    </source>
</evidence>
<dbReference type="AlphaFoldDB" id="A0A8H2ZFK8"/>
<dbReference type="RefSeq" id="XP_041404492.1">
    <property type="nucleotide sequence ID" value="XM_041548558.1"/>
</dbReference>
<evidence type="ECO:0000256" key="13">
    <source>
        <dbReference type="ARBA" id="ARBA00047995"/>
    </source>
</evidence>
<dbReference type="Proteomes" id="UP000644660">
    <property type="component" value="Unassembled WGS sequence"/>
</dbReference>
<dbReference type="GO" id="GO:0003677">
    <property type="term" value="F:DNA binding"/>
    <property type="evidence" value="ECO:0007669"/>
    <property type="project" value="UniProtKB-KW"/>
</dbReference>
<feature type="region of interest" description="Disordered" evidence="14">
    <location>
        <begin position="197"/>
        <end position="229"/>
    </location>
</feature>
<evidence type="ECO:0000256" key="7">
    <source>
        <dbReference type="ARBA" id="ARBA00022801"/>
    </source>
</evidence>
<dbReference type="SMART" id="SM00487">
    <property type="entry name" value="DEXDc"/>
    <property type="match status" value="1"/>
</dbReference>
<keyword evidence="8" id="KW-0347">Helicase</keyword>
<feature type="domain" description="Helicase ATP-binding" evidence="15">
    <location>
        <begin position="360"/>
        <end position="543"/>
    </location>
</feature>
<dbReference type="EC" id="3.6.4.12" evidence="3"/>
<evidence type="ECO:0000259" key="15">
    <source>
        <dbReference type="PROSITE" id="PS51192"/>
    </source>
</evidence>
<feature type="compositionally biased region" description="Basic and acidic residues" evidence="14">
    <location>
        <begin position="318"/>
        <end position="338"/>
    </location>
</feature>
<dbReference type="CDD" id="cd18793">
    <property type="entry name" value="SF2_C_SNF"/>
    <property type="match status" value="1"/>
</dbReference>
<evidence type="ECO:0000256" key="2">
    <source>
        <dbReference type="ARBA" id="ARBA00007025"/>
    </source>
</evidence>
<comment type="catalytic activity">
    <reaction evidence="13">
        <text>ATP + H2O = ADP + phosphate + H(+)</text>
        <dbReference type="Rhea" id="RHEA:13065"/>
        <dbReference type="ChEBI" id="CHEBI:15377"/>
        <dbReference type="ChEBI" id="CHEBI:15378"/>
        <dbReference type="ChEBI" id="CHEBI:30616"/>
        <dbReference type="ChEBI" id="CHEBI:43474"/>
        <dbReference type="ChEBI" id="CHEBI:456216"/>
        <dbReference type="EC" id="3.6.4.12"/>
    </reaction>
</comment>
<comment type="similarity">
    <text evidence="2">Belongs to the SNF2/RAD54 helicase family.</text>
</comment>
<comment type="caution">
    <text evidence="17">The sequence shown here is derived from an EMBL/GenBank/DDBJ whole genome shotgun (WGS) entry which is preliminary data.</text>
</comment>
<dbReference type="InterPro" id="IPR013967">
    <property type="entry name" value="Rad54_N"/>
</dbReference>
<name>A0A8H2ZFK8_9SACH</name>
<keyword evidence="18" id="KW-1185">Reference proteome</keyword>
<dbReference type="PANTHER" id="PTHR45629:SF7">
    <property type="entry name" value="DNA EXCISION REPAIR PROTEIN ERCC-6-RELATED"/>
    <property type="match status" value="1"/>
</dbReference>
<dbReference type="PROSITE" id="PS51192">
    <property type="entry name" value="HELICASE_ATP_BIND_1"/>
    <property type="match status" value="1"/>
</dbReference>
<dbReference type="Gene3D" id="1.20.120.850">
    <property type="entry name" value="SWI2/SNF2 ATPases, N-terminal domain"/>
    <property type="match status" value="1"/>
</dbReference>
<protein>
    <recommendedName>
        <fullName evidence="3">DNA helicase</fullName>
        <ecNumber evidence="3">3.6.4.12</ecNumber>
    </recommendedName>
</protein>
<evidence type="ECO:0000256" key="12">
    <source>
        <dbReference type="ARBA" id="ARBA00023242"/>
    </source>
</evidence>
<evidence type="ECO:0000256" key="9">
    <source>
        <dbReference type="ARBA" id="ARBA00022840"/>
    </source>
</evidence>
<feature type="compositionally biased region" description="Basic residues" evidence="14">
    <location>
        <begin position="339"/>
        <end position="351"/>
    </location>
</feature>
<dbReference type="SUPFAM" id="SSF52540">
    <property type="entry name" value="P-loop containing nucleoside triphosphate hydrolases"/>
    <property type="match status" value="2"/>
</dbReference>
<dbReference type="Gene3D" id="3.40.50.300">
    <property type="entry name" value="P-loop containing nucleotide triphosphate hydrolases"/>
    <property type="match status" value="1"/>
</dbReference>
<dbReference type="GO" id="GO:0016817">
    <property type="term" value="F:hydrolase activity, acting on acid anhydrides"/>
    <property type="evidence" value="ECO:0007669"/>
    <property type="project" value="InterPro"/>
</dbReference>
<feature type="region of interest" description="Disordered" evidence="14">
    <location>
        <begin position="318"/>
        <end position="351"/>
    </location>
</feature>
<keyword evidence="7" id="KW-0378">Hydrolase</keyword>
<keyword evidence="9" id="KW-0067">ATP-binding</keyword>
<evidence type="ECO:0000313" key="18">
    <source>
        <dbReference type="Proteomes" id="UP000644660"/>
    </source>
</evidence>
<keyword evidence="6" id="KW-0227">DNA damage</keyword>
<feature type="domain" description="Helicase C-terminal" evidence="16">
    <location>
        <begin position="697"/>
        <end position="850"/>
    </location>
</feature>
<keyword evidence="5" id="KW-0547">Nucleotide-binding</keyword>
<dbReference type="FunFam" id="3.40.50.300:FF:000332">
    <property type="entry name" value="DNA repair and recombination protein RAD54-like"/>
    <property type="match status" value="1"/>
</dbReference>
<keyword evidence="10" id="KW-0238">DNA-binding</keyword>
<evidence type="ECO:0000256" key="1">
    <source>
        <dbReference type="ARBA" id="ARBA00004123"/>
    </source>
</evidence>
<sequence>MARRRLPDRPPNGIGMAQRPRLVPRPINVELSMNKLNKPFKVPYRVNKVSHNNSSTTTTTLSSSSSQRILRKRSNTINYSGMDVDKNNNLINNEENNYLINDKENPKILDKKRLTNALSSQRLMKDPSRLDNIERTLKRSFSVPIRGYVQRHSLPLTLGTKKKIITEPRPLHDPSDECAIVLYDPSVDGQMIIHDPNLTTNISTNEKSKSNENENDNNKKNLKRETIHPKLMSNGLKNKSLLELLGPSDSSLELSNKKFANVPVVMDPKLTKILRPHQVEGVKFLYRCVTGLAMKDYLESEKITNALDSQQDSSKDLSLDELINKDDKDSKDSEDSKTSKKKTKSKKKDKKKKEVIPVLPAVNTGAYGCIMADEMGLGKTLQCIALMWTLLRQGPQGKRLIDKCIIVCPSSLVNNWANELIKWLGPGTLSPLAVDGKKSSLVGGANATVADAVHAWAQAKGRNIVKPVLIISYETLRRNVDQLKDCNVGLMLADEGHRLKNGESLTFTALNSIHCPRRIILSGTPIQNDLSEYFALLNFSNPGLLGTRTEFRKNFEIPILRGRDAGATDKEMDKGERQLQTLSNIVSKFIIRRTNDILSKYLPCKYEHVIFVNLKPFQNNLYKKLLSSKHLVKGEGGTNPLMAINVLKKLCNHPNLLDFEKEFADIDDEDLHIPNDYEPPSSKSRNVQTQYSGKFSILERFLHKIHTESDDKIVLISNYTQTLDLIERMCRYNHYGSVRLDGTMTINKRQKLVDRFNNPENEEFIFLLSSKAGGCGINLIGANRLILMDPDWNPAADQQALARVWRDGQKKDCFIYRFITTGTIEEKIFQRQSMKMSLSSCVVDAKEDVERLFTANSLKKLFQFNEKTICDTHETYHCKRCNAEGKQIARASTMLYGDATSWNHINHKGLEKTNDHLLRNEYKHNDISFAFQYISH</sequence>
<evidence type="ECO:0000313" key="17">
    <source>
        <dbReference type="EMBL" id="CAB4252454.1"/>
    </source>
</evidence>
<dbReference type="Pfam" id="PF08658">
    <property type="entry name" value="Rad54_N"/>
    <property type="match status" value="1"/>
</dbReference>
<dbReference type="InterPro" id="IPR001650">
    <property type="entry name" value="Helicase_C-like"/>
</dbReference>
<dbReference type="Pfam" id="PF00271">
    <property type="entry name" value="Helicase_C"/>
    <property type="match status" value="1"/>
</dbReference>
<dbReference type="InterPro" id="IPR000330">
    <property type="entry name" value="SNF2_N"/>
</dbReference>
<dbReference type="SMART" id="SM00490">
    <property type="entry name" value="HELICc"/>
    <property type="match status" value="1"/>
</dbReference>
<dbReference type="GO" id="GO:0005634">
    <property type="term" value="C:nucleus"/>
    <property type="evidence" value="ECO:0007669"/>
    <property type="project" value="UniProtKB-SubCell"/>
</dbReference>
<evidence type="ECO:0000256" key="14">
    <source>
        <dbReference type="SAM" id="MobiDB-lite"/>
    </source>
</evidence>
<dbReference type="GeneID" id="64855582"/>
<evidence type="ECO:0000256" key="5">
    <source>
        <dbReference type="ARBA" id="ARBA00022741"/>
    </source>
</evidence>
<dbReference type="InterPro" id="IPR014001">
    <property type="entry name" value="Helicase_ATP-bd"/>
</dbReference>
<dbReference type="GO" id="GO:0007131">
    <property type="term" value="P:reciprocal meiotic recombination"/>
    <property type="evidence" value="ECO:0007669"/>
    <property type="project" value="TreeGrafter"/>
</dbReference>
<evidence type="ECO:0000259" key="16">
    <source>
        <dbReference type="PROSITE" id="PS51194"/>
    </source>
</evidence>
<dbReference type="GO" id="GO:0015616">
    <property type="term" value="F:DNA translocase activity"/>
    <property type="evidence" value="ECO:0007669"/>
    <property type="project" value="TreeGrafter"/>
</dbReference>
<dbReference type="InterPro" id="IPR049730">
    <property type="entry name" value="SNF2/RAD54-like_C"/>
</dbReference>
<proteinExistence type="inferred from homology"/>
<evidence type="ECO:0000256" key="10">
    <source>
        <dbReference type="ARBA" id="ARBA00023125"/>
    </source>
</evidence>
<dbReference type="Gene3D" id="3.40.50.10810">
    <property type="entry name" value="Tandem AAA-ATPase domain"/>
    <property type="match status" value="2"/>
</dbReference>
<dbReference type="EMBL" id="CAEFZW010000001">
    <property type="protein sequence ID" value="CAB4252454.1"/>
    <property type="molecule type" value="Genomic_DNA"/>
</dbReference>
<dbReference type="GO" id="GO:0003678">
    <property type="term" value="F:DNA helicase activity"/>
    <property type="evidence" value="ECO:0007669"/>
    <property type="project" value="UniProtKB-EC"/>
</dbReference>
<dbReference type="InterPro" id="IPR038718">
    <property type="entry name" value="SNF2-like_sf"/>
</dbReference>
<dbReference type="OrthoDB" id="413460at2759"/>
<dbReference type="InterPro" id="IPR027417">
    <property type="entry name" value="P-loop_NTPase"/>
</dbReference>
<keyword evidence="12" id="KW-0539">Nucleus</keyword>
<keyword evidence="4" id="KW-0597">Phosphoprotein</keyword>
<dbReference type="Pfam" id="PF00176">
    <property type="entry name" value="SNF2-rel_dom"/>
    <property type="match status" value="1"/>
</dbReference>
<organism evidence="17 18">
    <name type="scientific">Maudiozyma barnettii</name>
    <dbReference type="NCBI Taxonomy" id="61262"/>
    <lineage>
        <taxon>Eukaryota</taxon>
        <taxon>Fungi</taxon>
        <taxon>Dikarya</taxon>
        <taxon>Ascomycota</taxon>
        <taxon>Saccharomycotina</taxon>
        <taxon>Saccharomycetes</taxon>
        <taxon>Saccharomycetales</taxon>
        <taxon>Saccharomycetaceae</taxon>
        <taxon>Maudiozyma</taxon>
    </lineage>
</organism>
<dbReference type="GO" id="GO:0045003">
    <property type="term" value="P:double-strand break repair via synthesis-dependent strand annealing"/>
    <property type="evidence" value="ECO:0007669"/>
    <property type="project" value="TreeGrafter"/>
</dbReference>
<gene>
    <name evidence="17" type="ORF">KABA2_01S14014</name>
</gene>
<dbReference type="InterPro" id="IPR050496">
    <property type="entry name" value="SNF2_RAD54_helicase_repair"/>
</dbReference>
<dbReference type="GO" id="GO:0005524">
    <property type="term" value="F:ATP binding"/>
    <property type="evidence" value="ECO:0007669"/>
    <property type="project" value="UniProtKB-KW"/>
</dbReference>
<feature type="compositionally biased region" description="Basic and acidic residues" evidence="14">
    <location>
        <begin position="206"/>
        <end position="228"/>
    </location>
</feature>
<dbReference type="PROSITE" id="PS51194">
    <property type="entry name" value="HELICASE_CTER"/>
    <property type="match status" value="1"/>
</dbReference>
<accession>A0A8H2ZFK8</accession>
<keyword evidence="11" id="KW-0234">DNA repair</keyword>
<reference evidence="17 18" key="1">
    <citation type="submission" date="2020-05" db="EMBL/GenBank/DDBJ databases">
        <authorList>
            <person name="Casaregola S."/>
            <person name="Devillers H."/>
            <person name="Grondin C."/>
        </authorList>
    </citation>
    <scope>NUCLEOTIDE SEQUENCE [LARGE SCALE GENOMIC DNA]</scope>
    <source>
        <strain evidence="17 18">CLIB 1767</strain>
    </source>
</reference>
<evidence type="ECO:0000256" key="11">
    <source>
        <dbReference type="ARBA" id="ARBA00023204"/>
    </source>
</evidence>